<dbReference type="Gene3D" id="3.40.630.40">
    <property type="entry name" value="Zn-dependent exopeptidases"/>
    <property type="match status" value="1"/>
</dbReference>
<dbReference type="EMBL" id="JAENIK010000011">
    <property type="protein sequence ID" value="MBK1816029.1"/>
    <property type="molecule type" value="Genomic_DNA"/>
</dbReference>
<evidence type="ECO:0000313" key="2">
    <source>
        <dbReference type="EMBL" id="MBK1816029.1"/>
    </source>
</evidence>
<dbReference type="AlphaFoldDB" id="A0A934R363"/>
<evidence type="ECO:0000313" key="3">
    <source>
        <dbReference type="Proteomes" id="UP000600139"/>
    </source>
</evidence>
<dbReference type="Proteomes" id="UP000600139">
    <property type="component" value="Unassembled WGS sequence"/>
</dbReference>
<gene>
    <name evidence="2" type="ORF">JIN84_10425</name>
</gene>
<dbReference type="SUPFAM" id="SSF53187">
    <property type="entry name" value="Zn-dependent exopeptidases"/>
    <property type="match status" value="1"/>
</dbReference>
<evidence type="ECO:0000256" key="1">
    <source>
        <dbReference type="SAM" id="MobiDB-lite"/>
    </source>
</evidence>
<reference evidence="2" key="1">
    <citation type="submission" date="2021-01" db="EMBL/GenBank/DDBJ databases">
        <title>Modified the classification status of verrucomicrobia.</title>
        <authorList>
            <person name="Feng X."/>
        </authorList>
    </citation>
    <scope>NUCLEOTIDE SEQUENCE</scope>
    <source>
        <strain evidence="2">JCM 18052</strain>
    </source>
</reference>
<keyword evidence="3" id="KW-1185">Reference proteome</keyword>
<comment type="caution">
    <text evidence="2">The sequence shown here is derived from an EMBL/GenBank/DDBJ whole genome shotgun (WGS) entry which is preliminary data.</text>
</comment>
<protein>
    <submittedName>
        <fullName evidence="2">N-acetylmuramoyl-L-alanine amidase</fullName>
    </submittedName>
</protein>
<feature type="region of interest" description="Disordered" evidence="1">
    <location>
        <begin position="32"/>
        <end position="54"/>
    </location>
</feature>
<organism evidence="2 3">
    <name type="scientific">Luteolibacter yonseiensis</name>
    <dbReference type="NCBI Taxonomy" id="1144680"/>
    <lineage>
        <taxon>Bacteria</taxon>
        <taxon>Pseudomonadati</taxon>
        <taxon>Verrucomicrobiota</taxon>
        <taxon>Verrucomicrobiia</taxon>
        <taxon>Verrucomicrobiales</taxon>
        <taxon>Verrucomicrobiaceae</taxon>
        <taxon>Luteolibacter</taxon>
    </lineage>
</organism>
<dbReference type="RefSeq" id="WP_200350987.1">
    <property type="nucleotide sequence ID" value="NZ_BAABHZ010000006.1"/>
</dbReference>
<proteinExistence type="predicted"/>
<name>A0A934R363_9BACT</name>
<accession>A0A934R363</accession>
<sequence length="442" mass="49403">MILFSKRFFPIALILIASAALIPLLLVRQSPARRQPDPRPTARIPAPQPPEPSPALSMLAAQPDWQALEVYQKTITRSDFETLLTTIFTTGEAWKTCITLTDHEALIKMDGSPEGEVFRLSFASPGEEIQASRHWRTTAELPPATAEKPLAGLKIAIDAGHIGGEWAKMEERWFTLGTGTPVMEGDMTLFVAKLLKPRLEAMGATISLVREKLEPVTPLRPDALQSLARDSGSPPDSPAALQKLAERLFYRTAEIRSRAELVNKTLKPDLVLCLHFNAEAWGNPLQPTLIDRTHLHLILNGAYNDEEVLLADQRFALLQKLLQRTHQEEVLVGSTVANTFAQISGLPAYTYLPENRNVRGVPGQPYLWIRNLLANRLYDCPVIFMEPYVMNSTIDYARIQAGDYDGYKEIQGRFRPSIFREYADALCAGLVKHYSSRPKVAE</sequence>